<reference evidence="4 5" key="1">
    <citation type="submission" date="2017-07" db="EMBL/GenBank/DDBJ databases">
        <title>Draft sequence of Rhodococcus enclensis 23b-28.</title>
        <authorList>
            <person name="Besaury L."/>
            <person name="Sancelme M."/>
            <person name="Amato P."/>
            <person name="Lallement A."/>
            <person name="Delort A.-M."/>
        </authorList>
    </citation>
    <scope>NUCLEOTIDE SEQUENCE [LARGE SCALE GENOMIC DNA]</scope>
    <source>
        <strain evidence="4 5">23b-28</strain>
    </source>
</reference>
<evidence type="ECO:0000256" key="1">
    <source>
        <dbReference type="ARBA" id="ARBA00022741"/>
    </source>
</evidence>
<dbReference type="RefSeq" id="WP_099698401.1">
    <property type="nucleotide sequence ID" value="NZ_NOVD01000031.1"/>
</dbReference>
<dbReference type="GO" id="GO:0030687">
    <property type="term" value="C:preribosome, large subunit precursor"/>
    <property type="evidence" value="ECO:0007669"/>
    <property type="project" value="TreeGrafter"/>
</dbReference>
<dbReference type="InterPro" id="IPR011704">
    <property type="entry name" value="ATPase_dyneun-rel_AAA"/>
</dbReference>
<feature type="domain" description="ATPase dynein-related AAA" evidence="3">
    <location>
        <begin position="177"/>
        <end position="296"/>
    </location>
</feature>
<dbReference type="SUPFAM" id="SSF52540">
    <property type="entry name" value="P-loop containing nucleoside triphosphate hydrolases"/>
    <property type="match status" value="1"/>
</dbReference>
<gene>
    <name evidence="4" type="ORF">CHR55_26085</name>
</gene>
<evidence type="ECO:0000313" key="4">
    <source>
        <dbReference type="EMBL" id="PCK24361.1"/>
    </source>
</evidence>
<evidence type="ECO:0000313" key="5">
    <source>
        <dbReference type="Proteomes" id="UP000230886"/>
    </source>
</evidence>
<sequence length="415" mass="44835">MIVYGISYTTDRFAHEVKEAHVAFATDAGVYVSGHVDDLVIERTEPTVEALTALGFRVQEAAEKAAADAERNVPGGVPYQPMITSMPGDSDAIPDDNTQAWHAIALRLADRYAGMGGQYGSVEEFVEKAQWARREVEQSSEGPTTPTFVDGYIPRSVDGVHTDIEILRQARTYGMHVIQSGPPGTGKSTSATAAHGDHLLTIACYDGMTFQDLVGQYLPVPGEAGVFRYVDGALVTAMLTGRPLLLDDFGWMPSGVQATLLPVLDHRRTLTVLDRPDEQVITAAEGFCVIINLNPGIGFGVTSPIRDRSAFELHVPVDLKAASQLGIPAGFIEVAQHLHTLADGEAANGIRRWVPSMRSLIKARDLTMVFDEHFAACAMLGECPDGEQRMKLQSLLTTELGLGIDVPEPLQARSL</sequence>
<dbReference type="AlphaFoldDB" id="A0A2A5J5V3"/>
<dbReference type="PANTHER" id="PTHR48103">
    <property type="entry name" value="MIDASIN-RELATED"/>
    <property type="match status" value="1"/>
</dbReference>
<dbReference type="Proteomes" id="UP000230886">
    <property type="component" value="Unassembled WGS sequence"/>
</dbReference>
<dbReference type="PANTHER" id="PTHR48103:SF2">
    <property type="entry name" value="MIDASIN"/>
    <property type="match status" value="1"/>
</dbReference>
<organism evidence="4 5">
    <name type="scientific">Rhodococcus qingshengii</name>
    <dbReference type="NCBI Taxonomy" id="334542"/>
    <lineage>
        <taxon>Bacteria</taxon>
        <taxon>Bacillati</taxon>
        <taxon>Actinomycetota</taxon>
        <taxon>Actinomycetes</taxon>
        <taxon>Mycobacteriales</taxon>
        <taxon>Nocardiaceae</taxon>
        <taxon>Rhodococcus</taxon>
        <taxon>Rhodococcus erythropolis group</taxon>
    </lineage>
</organism>
<accession>A0A2A5J5V3</accession>
<dbReference type="Pfam" id="PF07728">
    <property type="entry name" value="AAA_5"/>
    <property type="match status" value="1"/>
</dbReference>
<dbReference type="EMBL" id="NOVD01000031">
    <property type="protein sequence ID" value="PCK24361.1"/>
    <property type="molecule type" value="Genomic_DNA"/>
</dbReference>
<comment type="caution">
    <text evidence="4">The sequence shown here is derived from an EMBL/GenBank/DDBJ whole genome shotgun (WGS) entry which is preliminary data.</text>
</comment>
<name>A0A2A5J5V3_RHOSG</name>
<keyword evidence="2" id="KW-0067">ATP-binding</keyword>
<dbReference type="GO" id="GO:0016887">
    <property type="term" value="F:ATP hydrolysis activity"/>
    <property type="evidence" value="ECO:0007669"/>
    <property type="project" value="InterPro"/>
</dbReference>
<evidence type="ECO:0000259" key="3">
    <source>
        <dbReference type="Pfam" id="PF07728"/>
    </source>
</evidence>
<protein>
    <recommendedName>
        <fullName evidence="3">ATPase dynein-related AAA domain-containing protein</fullName>
    </recommendedName>
</protein>
<evidence type="ECO:0000256" key="2">
    <source>
        <dbReference type="ARBA" id="ARBA00022840"/>
    </source>
</evidence>
<dbReference type="Gene3D" id="3.40.50.300">
    <property type="entry name" value="P-loop containing nucleotide triphosphate hydrolases"/>
    <property type="match status" value="1"/>
</dbReference>
<proteinExistence type="predicted"/>
<keyword evidence="1" id="KW-0547">Nucleotide-binding</keyword>
<dbReference type="GO" id="GO:0005524">
    <property type="term" value="F:ATP binding"/>
    <property type="evidence" value="ECO:0007669"/>
    <property type="project" value="UniProtKB-KW"/>
</dbReference>
<dbReference type="InterPro" id="IPR027417">
    <property type="entry name" value="P-loop_NTPase"/>
</dbReference>
<dbReference type="GO" id="GO:0000027">
    <property type="term" value="P:ribosomal large subunit assembly"/>
    <property type="evidence" value="ECO:0007669"/>
    <property type="project" value="TreeGrafter"/>
</dbReference>